<dbReference type="SMART" id="SM00981">
    <property type="entry name" value="THUMP"/>
    <property type="match status" value="1"/>
</dbReference>
<evidence type="ECO:0000256" key="4">
    <source>
        <dbReference type="ARBA" id="ARBA00022679"/>
    </source>
</evidence>
<evidence type="ECO:0000259" key="19">
    <source>
        <dbReference type="PROSITE" id="PS51165"/>
    </source>
</evidence>
<dbReference type="EC" id="2.8.1.4" evidence="13 18"/>
<evidence type="ECO:0000256" key="9">
    <source>
        <dbReference type="ARBA" id="ARBA00050570"/>
    </source>
</evidence>
<evidence type="ECO:0000256" key="6">
    <source>
        <dbReference type="ARBA" id="ARBA00022840"/>
    </source>
</evidence>
<dbReference type="PANTHER" id="PTHR43209:SF1">
    <property type="entry name" value="TRNA SULFURTRANSFERASE"/>
    <property type="match status" value="1"/>
</dbReference>
<dbReference type="InterPro" id="IPR054173">
    <property type="entry name" value="ThiI_fer"/>
</dbReference>
<feature type="binding site" evidence="18">
    <location>
        <position position="282"/>
    </location>
    <ligand>
        <name>ATP</name>
        <dbReference type="ChEBI" id="CHEBI:30616"/>
    </ligand>
</feature>
<evidence type="ECO:0000256" key="1">
    <source>
        <dbReference type="ARBA" id="ARBA00004496"/>
    </source>
</evidence>
<comment type="pathway">
    <text evidence="18">Cofactor biosynthesis; thiamine diphosphate biosynthesis.</text>
</comment>
<dbReference type="AlphaFoldDB" id="A0A9D1HTQ8"/>
<dbReference type="InterPro" id="IPR004114">
    <property type="entry name" value="THUMP_dom"/>
</dbReference>
<dbReference type="InterPro" id="IPR050102">
    <property type="entry name" value="tRNA_sulfurtransferase_ThiI"/>
</dbReference>
<keyword evidence="5 18" id="KW-0547">Nucleotide-binding</keyword>
<evidence type="ECO:0000256" key="3">
    <source>
        <dbReference type="ARBA" id="ARBA00022555"/>
    </source>
</evidence>
<evidence type="ECO:0000256" key="2">
    <source>
        <dbReference type="ARBA" id="ARBA00022490"/>
    </source>
</evidence>
<dbReference type="InterPro" id="IPR049962">
    <property type="entry name" value="THUMP_ThiI"/>
</dbReference>
<keyword evidence="6 18" id="KW-0067">ATP-binding</keyword>
<dbReference type="CDD" id="cd01712">
    <property type="entry name" value="PPase_ThiI"/>
    <property type="match status" value="1"/>
</dbReference>
<dbReference type="GO" id="GO:0002937">
    <property type="term" value="P:tRNA 4-thiouridine biosynthesis"/>
    <property type="evidence" value="ECO:0007669"/>
    <property type="project" value="TreeGrafter"/>
</dbReference>
<comment type="caution">
    <text evidence="20">The sequence shown here is derived from an EMBL/GenBank/DDBJ whole genome shotgun (WGS) entry which is preliminary data.</text>
</comment>
<evidence type="ECO:0000256" key="5">
    <source>
        <dbReference type="ARBA" id="ARBA00022741"/>
    </source>
</evidence>
<evidence type="ECO:0000256" key="18">
    <source>
        <dbReference type="HAMAP-Rule" id="MF_00021"/>
    </source>
</evidence>
<dbReference type="GO" id="GO:0052837">
    <property type="term" value="P:thiazole biosynthetic process"/>
    <property type="evidence" value="ECO:0007669"/>
    <property type="project" value="TreeGrafter"/>
</dbReference>
<dbReference type="NCBIfam" id="TIGR00342">
    <property type="entry name" value="tRNA uracil 4-sulfurtransferase ThiI"/>
    <property type="match status" value="1"/>
</dbReference>
<dbReference type="Gene3D" id="3.30.2130.30">
    <property type="match status" value="1"/>
</dbReference>
<feature type="binding site" evidence="18">
    <location>
        <position position="260"/>
    </location>
    <ligand>
        <name>ATP</name>
        <dbReference type="ChEBI" id="CHEBI:30616"/>
    </ligand>
</feature>
<reference evidence="20" key="1">
    <citation type="submission" date="2020-10" db="EMBL/GenBank/DDBJ databases">
        <authorList>
            <person name="Gilroy R."/>
        </authorList>
    </citation>
    <scope>NUCLEOTIDE SEQUENCE</scope>
    <source>
        <strain evidence="20">CHK197-8231</strain>
    </source>
</reference>
<evidence type="ECO:0000256" key="12">
    <source>
        <dbReference type="ARBA" id="ARBA00061472"/>
    </source>
</evidence>
<dbReference type="SUPFAM" id="SSF52402">
    <property type="entry name" value="Adenine nucleotide alpha hydrolases-like"/>
    <property type="match status" value="1"/>
</dbReference>
<dbReference type="GO" id="GO:0005524">
    <property type="term" value="F:ATP binding"/>
    <property type="evidence" value="ECO:0007669"/>
    <property type="project" value="UniProtKB-UniRule"/>
</dbReference>
<protein>
    <recommendedName>
        <fullName evidence="14 18">Probable tRNA sulfurtransferase</fullName>
        <ecNumber evidence="13 18">2.8.1.4</ecNumber>
    </recommendedName>
    <alternativeName>
        <fullName evidence="15 18">Sulfur carrier protein ThiS sulfurtransferase</fullName>
    </alternativeName>
    <alternativeName>
        <fullName evidence="16 18">Thiamine biosynthesis protein ThiI</fullName>
    </alternativeName>
    <alternativeName>
        <fullName evidence="17 18">tRNA 4-thiouridine synthase</fullName>
    </alternativeName>
</protein>
<organism evidence="20 21">
    <name type="scientific">Candidatus Fimihabitans intestinipullorum</name>
    <dbReference type="NCBI Taxonomy" id="2840820"/>
    <lineage>
        <taxon>Bacteria</taxon>
        <taxon>Bacillati</taxon>
        <taxon>Mycoplasmatota</taxon>
        <taxon>Mycoplasmatota incertae sedis</taxon>
        <taxon>Candidatus Fimihabitans</taxon>
    </lineage>
</organism>
<dbReference type="SUPFAM" id="SSF143437">
    <property type="entry name" value="THUMP domain-like"/>
    <property type="match status" value="1"/>
</dbReference>
<comment type="catalytic activity">
    <reaction evidence="9 18">
        <text>[ThiI sulfur-carrier protein]-S-sulfanyl-L-cysteine + a uridine in tRNA + 2 reduced [2Fe-2S]-[ferredoxin] + ATP + H(+) = [ThiI sulfur-carrier protein]-L-cysteine + a 4-thiouridine in tRNA + 2 oxidized [2Fe-2S]-[ferredoxin] + AMP + diphosphate</text>
        <dbReference type="Rhea" id="RHEA:24176"/>
        <dbReference type="Rhea" id="RHEA-COMP:10000"/>
        <dbReference type="Rhea" id="RHEA-COMP:10001"/>
        <dbReference type="Rhea" id="RHEA-COMP:13337"/>
        <dbReference type="Rhea" id="RHEA-COMP:13338"/>
        <dbReference type="Rhea" id="RHEA-COMP:13339"/>
        <dbReference type="Rhea" id="RHEA-COMP:13340"/>
        <dbReference type="ChEBI" id="CHEBI:15378"/>
        <dbReference type="ChEBI" id="CHEBI:29950"/>
        <dbReference type="ChEBI" id="CHEBI:30616"/>
        <dbReference type="ChEBI" id="CHEBI:33019"/>
        <dbReference type="ChEBI" id="CHEBI:33737"/>
        <dbReference type="ChEBI" id="CHEBI:33738"/>
        <dbReference type="ChEBI" id="CHEBI:61963"/>
        <dbReference type="ChEBI" id="CHEBI:65315"/>
        <dbReference type="ChEBI" id="CHEBI:136798"/>
        <dbReference type="ChEBI" id="CHEBI:456215"/>
        <dbReference type="EC" id="2.8.1.4"/>
    </reaction>
</comment>
<dbReference type="PANTHER" id="PTHR43209">
    <property type="entry name" value="TRNA SULFURTRANSFERASE"/>
    <property type="match status" value="1"/>
</dbReference>
<evidence type="ECO:0000256" key="16">
    <source>
        <dbReference type="ARBA" id="ARBA00077849"/>
    </source>
</evidence>
<gene>
    <name evidence="18 20" type="primary">thiI</name>
    <name evidence="20" type="ORF">IAD49_02175</name>
</gene>
<evidence type="ECO:0000256" key="14">
    <source>
        <dbReference type="ARBA" id="ARBA00071867"/>
    </source>
</evidence>
<keyword evidence="3 18" id="KW-0820">tRNA-binding</keyword>
<dbReference type="Gene3D" id="3.40.50.620">
    <property type="entry name" value="HUPs"/>
    <property type="match status" value="1"/>
</dbReference>
<dbReference type="GO" id="GO:0004810">
    <property type="term" value="F:CCA tRNA nucleotidyltransferase activity"/>
    <property type="evidence" value="ECO:0007669"/>
    <property type="project" value="InterPro"/>
</dbReference>
<evidence type="ECO:0000256" key="7">
    <source>
        <dbReference type="ARBA" id="ARBA00022884"/>
    </source>
</evidence>
<dbReference type="CDD" id="cd11716">
    <property type="entry name" value="THUMP_ThiI"/>
    <property type="match status" value="1"/>
</dbReference>
<evidence type="ECO:0000256" key="8">
    <source>
        <dbReference type="ARBA" id="ARBA00022977"/>
    </source>
</evidence>
<dbReference type="InterPro" id="IPR049961">
    <property type="entry name" value="ThiI_N"/>
</dbReference>
<keyword evidence="4 18" id="KW-0808">Transferase</keyword>
<comment type="subcellular location">
    <subcellularLocation>
        <location evidence="1 18">Cytoplasm</location>
    </subcellularLocation>
</comment>
<dbReference type="GO" id="GO:0005829">
    <property type="term" value="C:cytosol"/>
    <property type="evidence" value="ECO:0007669"/>
    <property type="project" value="TreeGrafter"/>
</dbReference>
<proteinExistence type="inferred from homology"/>
<dbReference type="EMBL" id="DVML01000012">
    <property type="protein sequence ID" value="HIU22369.1"/>
    <property type="molecule type" value="Genomic_DNA"/>
</dbReference>
<dbReference type="PROSITE" id="PS51165">
    <property type="entry name" value="THUMP"/>
    <property type="match status" value="1"/>
</dbReference>
<feature type="binding site" evidence="18">
    <location>
        <position position="291"/>
    </location>
    <ligand>
        <name>ATP</name>
        <dbReference type="ChEBI" id="CHEBI:30616"/>
    </ligand>
</feature>
<evidence type="ECO:0000313" key="20">
    <source>
        <dbReference type="EMBL" id="HIU22369.1"/>
    </source>
</evidence>
<evidence type="ECO:0000256" key="17">
    <source>
        <dbReference type="ARBA" id="ARBA00080570"/>
    </source>
</evidence>
<name>A0A9D1HTQ8_9BACT</name>
<comment type="similarity">
    <text evidence="12 18">Belongs to the ThiI family.</text>
</comment>
<dbReference type="GO" id="GO:0000049">
    <property type="term" value="F:tRNA binding"/>
    <property type="evidence" value="ECO:0007669"/>
    <property type="project" value="UniProtKB-UniRule"/>
</dbReference>
<dbReference type="Pfam" id="PF22025">
    <property type="entry name" value="ThiI_fer"/>
    <property type="match status" value="1"/>
</dbReference>
<feature type="domain" description="THUMP" evidence="19">
    <location>
        <begin position="58"/>
        <end position="160"/>
    </location>
</feature>
<comment type="function">
    <text evidence="11 18">Catalyzes the ATP-dependent transfer of a sulfur to tRNA to produce 4-thiouridine in position 8 of tRNAs, which functions as a near-UV photosensor. Also catalyzes the transfer of sulfur to the sulfur carrier protein ThiS, forming ThiS-thiocarboxylate. This is a step in the synthesis of thiazole, in the thiamine biosynthesis pathway. The sulfur is donated as persulfide by IscS.</text>
</comment>
<dbReference type="GO" id="GO:0009229">
    <property type="term" value="P:thiamine diphosphate biosynthetic process"/>
    <property type="evidence" value="ECO:0007669"/>
    <property type="project" value="UniProtKB-UniRule"/>
</dbReference>
<dbReference type="HAMAP" id="MF_00021">
    <property type="entry name" value="ThiI"/>
    <property type="match status" value="1"/>
</dbReference>
<evidence type="ECO:0000256" key="15">
    <source>
        <dbReference type="ARBA" id="ARBA00075337"/>
    </source>
</evidence>
<feature type="binding site" evidence="18">
    <location>
        <begin position="178"/>
        <end position="179"/>
    </location>
    <ligand>
        <name>ATP</name>
        <dbReference type="ChEBI" id="CHEBI:30616"/>
    </ligand>
</feature>
<accession>A0A9D1HTQ8</accession>
<dbReference type="FunFam" id="3.40.50.620:FF:000053">
    <property type="entry name" value="Probable tRNA sulfurtransferase"/>
    <property type="match status" value="1"/>
</dbReference>
<keyword evidence="2 18" id="KW-0963">Cytoplasm</keyword>
<dbReference type="GO" id="GO:0009228">
    <property type="term" value="P:thiamine biosynthetic process"/>
    <property type="evidence" value="ECO:0007669"/>
    <property type="project" value="UniProtKB-KW"/>
</dbReference>
<evidence type="ECO:0000313" key="21">
    <source>
        <dbReference type="Proteomes" id="UP000824087"/>
    </source>
</evidence>
<reference evidence="20" key="2">
    <citation type="journal article" date="2021" name="PeerJ">
        <title>Extensive microbial diversity within the chicken gut microbiome revealed by metagenomics and culture.</title>
        <authorList>
            <person name="Gilroy R."/>
            <person name="Ravi A."/>
            <person name="Getino M."/>
            <person name="Pursley I."/>
            <person name="Horton D.L."/>
            <person name="Alikhan N.F."/>
            <person name="Baker D."/>
            <person name="Gharbi K."/>
            <person name="Hall N."/>
            <person name="Watson M."/>
            <person name="Adriaenssens E.M."/>
            <person name="Foster-Nyarko E."/>
            <person name="Jarju S."/>
            <person name="Secka A."/>
            <person name="Antonio M."/>
            <person name="Oren A."/>
            <person name="Chaudhuri R.R."/>
            <person name="La Ragione R."/>
            <person name="Hildebrand F."/>
            <person name="Pallen M.J."/>
        </authorList>
    </citation>
    <scope>NUCLEOTIDE SEQUENCE</scope>
    <source>
        <strain evidence="20">CHK197-8231</strain>
    </source>
</reference>
<dbReference type="InterPro" id="IPR014729">
    <property type="entry name" value="Rossmann-like_a/b/a_fold"/>
</dbReference>
<evidence type="ECO:0000256" key="13">
    <source>
        <dbReference type="ARBA" id="ARBA00066827"/>
    </source>
</evidence>
<dbReference type="Pfam" id="PF02568">
    <property type="entry name" value="ThiI"/>
    <property type="match status" value="1"/>
</dbReference>
<dbReference type="GO" id="GO:0140741">
    <property type="term" value="F:tRNA-uracil-4 sulfurtransferase activity"/>
    <property type="evidence" value="ECO:0007669"/>
    <property type="project" value="UniProtKB-EC"/>
</dbReference>
<keyword evidence="7 18" id="KW-0694">RNA-binding</keyword>
<evidence type="ECO:0000256" key="10">
    <source>
        <dbReference type="ARBA" id="ARBA00052330"/>
    </source>
</evidence>
<feature type="binding site" evidence="18">
    <location>
        <begin position="203"/>
        <end position="204"/>
    </location>
    <ligand>
        <name>ATP</name>
        <dbReference type="ChEBI" id="CHEBI:30616"/>
    </ligand>
</feature>
<comment type="catalytic activity">
    <reaction evidence="10 18">
        <text>[ThiS sulfur-carrier protein]-C-terminal Gly-Gly-AMP + S-sulfanyl-L-cysteinyl-[cysteine desulfurase] + AH2 = [ThiS sulfur-carrier protein]-C-terminal-Gly-aminoethanethioate + L-cysteinyl-[cysteine desulfurase] + A + AMP + 2 H(+)</text>
        <dbReference type="Rhea" id="RHEA:43340"/>
        <dbReference type="Rhea" id="RHEA-COMP:12157"/>
        <dbReference type="Rhea" id="RHEA-COMP:12158"/>
        <dbReference type="Rhea" id="RHEA-COMP:12910"/>
        <dbReference type="Rhea" id="RHEA-COMP:19908"/>
        <dbReference type="ChEBI" id="CHEBI:13193"/>
        <dbReference type="ChEBI" id="CHEBI:15378"/>
        <dbReference type="ChEBI" id="CHEBI:17499"/>
        <dbReference type="ChEBI" id="CHEBI:29950"/>
        <dbReference type="ChEBI" id="CHEBI:61963"/>
        <dbReference type="ChEBI" id="CHEBI:90618"/>
        <dbReference type="ChEBI" id="CHEBI:232372"/>
        <dbReference type="ChEBI" id="CHEBI:456215"/>
    </reaction>
</comment>
<dbReference type="Pfam" id="PF02926">
    <property type="entry name" value="THUMP"/>
    <property type="match status" value="1"/>
</dbReference>
<sequence length="394" mass="44876">MEKLILIKYGELTTKKGNRNFFISTLTRNIEFMLRSFDVRIEKDRVRMYIYTKEDDLDRVSKILQKVFGLHGIVICYKVETKEERIEEAILQLVKETPGHTFKVETKRADKRFPIPSMEYSRKIGGLILKNTDLKVDVHEPDFVMHVEIRPEGTFLYTNEIAGAGGYPVGIQGKGLLMLSGGIDSPVAGYLTLKRGVDLECLYFESPPHTSEEAKNKVLKLASIINEYSGHVKVHVVPFTKLQEAIYKNCPPTYMITIMRRMMYRIAERVAHKRNCKIIVNGESIGQVASQTLESMVVINAVTNMPVIRPVACLDKLEIIELANKIGTYETSILPYEDCCTIFLPKHPVIHPELGKCIQAEAEFDYESLIDECVENIETISSFDQEETEMADLL</sequence>
<dbReference type="Proteomes" id="UP000824087">
    <property type="component" value="Unassembled WGS sequence"/>
</dbReference>
<dbReference type="InterPro" id="IPR020536">
    <property type="entry name" value="ThiI_AANH"/>
</dbReference>
<keyword evidence="8 18" id="KW-0784">Thiamine biosynthesis</keyword>
<evidence type="ECO:0000256" key="11">
    <source>
        <dbReference type="ARBA" id="ARBA00058382"/>
    </source>
</evidence>
<dbReference type="InterPro" id="IPR003720">
    <property type="entry name" value="tRNA_STrfase"/>
</dbReference>